<proteinExistence type="predicted"/>
<evidence type="ECO:0000256" key="1">
    <source>
        <dbReference type="SAM" id="SignalP"/>
    </source>
</evidence>
<dbReference type="Proteomes" id="UP000772434">
    <property type="component" value="Unassembled WGS sequence"/>
</dbReference>
<dbReference type="OrthoDB" id="3063647at2759"/>
<keyword evidence="3" id="KW-1185">Reference proteome</keyword>
<dbReference type="EMBL" id="JADNRY010000008">
    <property type="protein sequence ID" value="KAF9075698.1"/>
    <property type="molecule type" value="Genomic_DNA"/>
</dbReference>
<accession>A0A9P5Q5A2</accession>
<keyword evidence="1" id="KW-0732">Signal</keyword>
<protein>
    <submittedName>
        <fullName evidence="2">Uncharacterized protein</fullName>
    </submittedName>
</protein>
<organism evidence="2 3">
    <name type="scientific">Rhodocollybia butyracea</name>
    <dbReference type="NCBI Taxonomy" id="206335"/>
    <lineage>
        <taxon>Eukaryota</taxon>
        <taxon>Fungi</taxon>
        <taxon>Dikarya</taxon>
        <taxon>Basidiomycota</taxon>
        <taxon>Agaricomycotina</taxon>
        <taxon>Agaricomycetes</taxon>
        <taxon>Agaricomycetidae</taxon>
        <taxon>Agaricales</taxon>
        <taxon>Marasmiineae</taxon>
        <taxon>Omphalotaceae</taxon>
        <taxon>Rhodocollybia</taxon>
    </lineage>
</organism>
<evidence type="ECO:0000313" key="3">
    <source>
        <dbReference type="Proteomes" id="UP000772434"/>
    </source>
</evidence>
<reference evidence="2" key="1">
    <citation type="submission" date="2020-11" db="EMBL/GenBank/DDBJ databases">
        <authorList>
            <consortium name="DOE Joint Genome Institute"/>
            <person name="Ahrendt S."/>
            <person name="Riley R."/>
            <person name="Andreopoulos W."/>
            <person name="Labutti K."/>
            <person name="Pangilinan J."/>
            <person name="Ruiz-Duenas F.J."/>
            <person name="Barrasa J.M."/>
            <person name="Sanchez-Garcia M."/>
            <person name="Camarero S."/>
            <person name="Miyauchi S."/>
            <person name="Serrano A."/>
            <person name="Linde D."/>
            <person name="Babiker R."/>
            <person name="Drula E."/>
            <person name="Ayuso-Fernandez I."/>
            <person name="Pacheco R."/>
            <person name="Padilla G."/>
            <person name="Ferreira P."/>
            <person name="Barriuso J."/>
            <person name="Kellner H."/>
            <person name="Castanera R."/>
            <person name="Alfaro M."/>
            <person name="Ramirez L."/>
            <person name="Pisabarro A.G."/>
            <person name="Kuo A."/>
            <person name="Tritt A."/>
            <person name="Lipzen A."/>
            <person name="He G."/>
            <person name="Yan M."/>
            <person name="Ng V."/>
            <person name="Cullen D."/>
            <person name="Martin F."/>
            <person name="Rosso M.-N."/>
            <person name="Henrissat B."/>
            <person name="Hibbett D."/>
            <person name="Martinez A.T."/>
            <person name="Grigoriev I.V."/>
        </authorList>
    </citation>
    <scope>NUCLEOTIDE SEQUENCE</scope>
    <source>
        <strain evidence="2">AH 40177</strain>
    </source>
</reference>
<sequence>MALPKLLLFVAAYWSHVSAVPAATTPAPSITLYAVDPPLPFSGSPTPITSGFTNEITASVVGVSTDSAGGTETTYSVGLYFSLESRLSVTENYTIVESSAGEWMTFAPFVHGNTIGEGSFQSCIFAPDGGPSASCVEVDYEPTGPNPATTALATSTRTYEGSKVPLTFSCPNLQMGSCYILFLFGMALVVG</sequence>
<gene>
    <name evidence="2" type="ORF">BDP27DRAFT_1314348</name>
</gene>
<name>A0A9P5Q5A2_9AGAR</name>
<comment type="caution">
    <text evidence="2">The sequence shown here is derived from an EMBL/GenBank/DDBJ whole genome shotgun (WGS) entry which is preliminary data.</text>
</comment>
<feature type="chain" id="PRO_5040196473" evidence="1">
    <location>
        <begin position="20"/>
        <end position="191"/>
    </location>
</feature>
<feature type="signal peptide" evidence="1">
    <location>
        <begin position="1"/>
        <end position="19"/>
    </location>
</feature>
<dbReference type="AlphaFoldDB" id="A0A9P5Q5A2"/>
<evidence type="ECO:0000313" key="2">
    <source>
        <dbReference type="EMBL" id="KAF9075698.1"/>
    </source>
</evidence>